<dbReference type="Pfam" id="PF15937">
    <property type="entry name" value="PrlF_antitoxin"/>
    <property type="match status" value="1"/>
</dbReference>
<accession>A0ABT3YL21</accession>
<dbReference type="Proteomes" id="UP001081283">
    <property type="component" value="Unassembled WGS sequence"/>
</dbReference>
<reference evidence="3" key="1">
    <citation type="submission" date="2022-10" db="EMBL/GenBank/DDBJ databases">
        <title>Hoeflea sp. J2-29, isolated from marine algae.</title>
        <authorList>
            <person name="Kristyanto S."/>
            <person name="Kim J.M."/>
            <person name="Jeon C.O."/>
        </authorList>
    </citation>
    <scope>NUCLEOTIDE SEQUENCE</scope>
    <source>
        <strain evidence="3">J2-29</strain>
    </source>
</reference>
<evidence type="ECO:0000313" key="4">
    <source>
        <dbReference type="Proteomes" id="UP001081283"/>
    </source>
</evidence>
<sequence>MRRGKEMGIESKITSKGQTTIPIEVRDYLKIGAGDRIGYEFVKGKVVLVPKNRSALDFAGVLFEPDRAPVSVETMNEAIGEVISDRYEHSHDRD</sequence>
<evidence type="ECO:0000256" key="1">
    <source>
        <dbReference type="PROSITE-ProRule" id="PRU01076"/>
    </source>
</evidence>
<keyword evidence="4" id="KW-1185">Reference proteome</keyword>
<dbReference type="PROSITE" id="PS51740">
    <property type="entry name" value="SPOVT_ABRB"/>
    <property type="match status" value="1"/>
</dbReference>
<dbReference type="InterPro" id="IPR037914">
    <property type="entry name" value="SpoVT-AbrB_sf"/>
</dbReference>
<proteinExistence type="predicted"/>
<evidence type="ECO:0000313" key="3">
    <source>
        <dbReference type="EMBL" id="MCY0096464.1"/>
    </source>
</evidence>
<dbReference type="InterPro" id="IPR007159">
    <property type="entry name" value="SpoVT-AbrB_dom"/>
</dbReference>
<dbReference type="Gene3D" id="2.10.260.10">
    <property type="match status" value="1"/>
</dbReference>
<dbReference type="SUPFAM" id="SSF89447">
    <property type="entry name" value="AbrB/MazE/MraZ-like"/>
    <property type="match status" value="1"/>
</dbReference>
<dbReference type="RefSeq" id="WP_267614287.1">
    <property type="nucleotide sequence ID" value="NZ_JAOVZQ010000001.1"/>
</dbReference>
<name>A0ABT3YL21_9HYPH</name>
<dbReference type="SMART" id="SM00966">
    <property type="entry name" value="SpoVT_AbrB"/>
    <property type="match status" value="1"/>
</dbReference>
<protein>
    <submittedName>
        <fullName evidence="3">Type II toxin-antitoxin system PrlF family antitoxin</fullName>
    </submittedName>
</protein>
<feature type="domain" description="SpoVT-AbrB" evidence="2">
    <location>
        <begin position="8"/>
        <end position="53"/>
    </location>
</feature>
<dbReference type="NCBIfam" id="TIGR01439">
    <property type="entry name" value="lp_hng_hel_AbrB"/>
    <property type="match status" value="1"/>
</dbReference>
<dbReference type="InterPro" id="IPR031848">
    <property type="entry name" value="PrlF_antitoxin"/>
</dbReference>
<dbReference type="EMBL" id="JAOVZQ010000001">
    <property type="protein sequence ID" value="MCY0096464.1"/>
    <property type="molecule type" value="Genomic_DNA"/>
</dbReference>
<evidence type="ECO:0000259" key="2">
    <source>
        <dbReference type="PROSITE" id="PS51740"/>
    </source>
</evidence>
<gene>
    <name evidence="3" type="ORF">OEG82_20970</name>
</gene>
<keyword evidence="1" id="KW-0238">DNA-binding</keyword>
<comment type="caution">
    <text evidence="3">The sequence shown here is derived from an EMBL/GenBank/DDBJ whole genome shotgun (WGS) entry which is preliminary data.</text>
</comment>
<organism evidence="3 4">
    <name type="scientific">Hoeflea ulvae</name>
    <dbReference type="NCBI Taxonomy" id="2983764"/>
    <lineage>
        <taxon>Bacteria</taxon>
        <taxon>Pseudomonadati</taxon>
        <taxon>Pseudomonadota</taxon>
        <taxon>Alphaproteobacteria</taxon>
        <taxon>Hyphomicrobiales</taxon>
        <taxon>Rhizobiaceae</taxon>
        <taxon>Hoeflea</taxon>
    </lineage>
</organism>